<evidence type="ECO:0000256" key="1">
    <source>
        <dbReference type="SAM" id="Coils"/>
    </source>
</evidence>
<dbReference type="SMART" id="SM00728">
    <property type="entry name" value="ChW"/>
    <property type="match status" value="3"/>
</dbReference>
<dbReference type="Proteomes" id="UP000603234">
    <property type="component" value="Unassembled WGS sequence"/>
</dbReference>
<comment type="caution">
    <text evidence="3">The sequence shown here is derived from an EMBL/GenBank/DDBJ whole genome shotgun (WGS) entry which is preliminary data.</text>
</comment>
<dbReference type="InterPro" id="IPR006637">
    <property type="entry name" value="ChW"/>
</dbReference>
<feature type="chain" id="PRO_5046032509" evidence="2">
    <location>
        <begin position="26"/>
        <end position="1368"/>
    </location>
</feature>
<proteinExistence type="predicted"/>
<feature type="signal peptide" evidence="2">
    <location>
        <begin position="1"/>
        <end position="25"/>
    </location>
</feature>
<dbReference type="Pfam" id="PF07538">
    <property type="entry name" value="ChW"/>
    <property type="match status" value="3"/>
</dbReference>
<keyword evidence="4" id="KW-1185">Reference proteome</keyword>
<keyword evidence="1" id="KW-0175">Coiled coil</keyword>
<gene>
    <name evidence="3" type="ORF">GH808_11515</name>
</gene>
<evidence type="ECO:0000313" key="4">
    <source>
        <dbReference type="Proteomes" id="UP000603234"/>
    </source>
</evidence>
<feature type="coiled-coil region" evidence="1">
    <location>
        <begin position="399"/>
        <end position="426"/>
    </location>
</feature>
<dbReference type="Gene3D" id="1.20.1270.90">
    <property type="entry name" value="AF1782-like"/>
    <property type="match status" value="2"/>
</dbReference>
<name>A0ABR6WX07_9FIRM</name>
<sequence length="1368" mass="147269">MKKTVTGILIIVLLTTGAFPATALAQDNSVDTAATVGVEYETHIQDYGWETSWVPDGNLSGTVGQAKRLEALRVELTGDVPAGATIETSVHVENKGDMSPVAMGKMAGTQGEGLRMESIKLELKNLPGYTIKYNVHVENQGWLRDQLDDSTWFVGGEYAGTKGYGLRLEAIRIKLVKLNTDYDTYLAALAQVTESDYTSDSWTAYQTVVKANAATAKDTATKIKTATANITKAQAKLVKGKNMANYKAALAAAVEVECTADTWAEYQKVLDANVVSQLNTQAEIDKATANLLAAQKKLKRKVDFTKYKEALASVREPDFTAETWAEYQATISGIVIIEESSQTEVDAATQKIIEAQNKMVRKYDFSAYNALLEAVKQKDYTDVSWAIYQIILSENVVDSSNTQSEIETAIKNIETAQKKLVRASDLIAYTATLSVAIKANYTTASWVIYQKVVEANVVTGNHTQAEVNTAVANIQAAQKKLVRVGIMTEYDELLLKVKQSDYTTKSWDTYIKVVAASPVTAASGQSAIDAAIIKIEAAQLKLVRRGDLTKYNAAINACKESAYTSKTWAVYKSVLNANVRTFDDTQTVIDASTAKILEAQKALAKKGDLTAYRALIDTKALEQDKYTVKSWAVYQSSLKGKVMTTDNSQTEIDAAIVAITEFQRALAEKGDLTKYNVALAKGEARKATCTTASYTAYQNKLTSTKISGISINKMTTENTQDDITAATAAIEDAQLLLVDIAVGPYQEYLKALAAVTKDDYRTTYWNTYQTVVKANVRTTEDDTAKIEASIDAIQAAQDVLNQTGLVAKDALAAYTALKNGVNKADYTTDSWADYLKVLALPANIVTRENSRTEIETATAAIAAAQAKLIPVGRFDGFLKAIELYTYDLQHQTNKIGSITKRYIDSGNQTYLNQWNAYKTTVEGFANFDAAGKGTPNAVLLSASAEVVNDATNTILKDKNKVTPLVDMTAYYTAVNKVPYGTEAEIAETTKKYTKSSLDVYLIAYNNVKDNIIKEPILITHQAVVSKATGILATAQTHLVVKPNISIGTKFGNEVEAFGNLSPDSSNYTAATWTAYEAKYNYYINNYSVEKNSQTDYDLAGDELKKLRAALVFSAGHVGSAITKDKLATGGVNVDTDLLTRAKDLVTAAKYTGYTVALATPTDPKNAGIDASGKVIPGATSITISFMITHADDPTTTVTITGLMEAKAAAAEVALADYKAKAAAEVNLLDDSNAAAATAAKKAAEDAIKAYKTDDSFTYFDARMTAADQLYTAAQNIKTAYDAAVTAKTAFDNGISETTVGALKTALEKLSTAAAPTGVNAAATATAAAANDYVTATKADAKLILESAFKANVAADQTTNQGELDITMP</sequence>
<reference evidence="3 4" key="1">
    <citation type="journal article" date="2020" name="mSystems">
        <title>Defining Genomic and Predicted Metabolic Features of the Acetobacterium Genus.</title>
        <authorList>
            <person name="Ross D.E."/>
            <person name="Marshall C.W."/>
            <person name="Gulliver D."/>
            <person name="May H.D."/>
            <person name="Norman R.S."/>
        </authorList>
    </citation>
    <scope>NUCLEOTIDE SEQUENCE [LARGE SCALE GENOMIC DNA]</scope>
    <source>
        <strain evidence="3 4">DSM 8238</strain>
    </source>
</reference>
<evidence type="ECO:0000256" key="2">
    <source>
        <dbReference type="SAM" id="SignalP"/>
    </source>
</evidence>
<dbReference type="EMBL" id="WJBC01000018">
    <property type="protein sequence ID" value="MBC3805058.1"/>
    <property type="molecule type" value="Genomic_DNA"/>
</dbReference>
<evidence type="ECO:0000313" key="3">
    <source>
        <dbReference type="EMBL" id="MBC3805058.1"/>
    </source>
</evidence>
<organism evidence="3 4">
    <name type="scientific">Acetobacterium fimetarium</name>
    <dbReference type="NCBI Taxonomy" id="52691"/>
    <lineage>
        <taxon>Bacteria</taxon>
        <taxon>Bacillati</taxon>
        <taxon>Bacillota</taxon>
        <taxon>Clostridia</taxon>
        <taxon>Eubacteriales</taxon>
        <taxon>Eubacteriaceae</taxon>
        <taxon>Acetobacterium</taxon>
    </lineage>
</organism>
<accession>A0ABR6WX07</accession>
<keyword evidence="2" id="KW-0732">Signal</keyword>
<protein>
    <submittedName>
        <fullName evidence="3">Uncharacterized protein</fullName>
    </submittedName>
</protein>
<dbReference type="RefSeq" id="WP_186842945.1">
    <property type="nucleotide sequence ID" value="NZ_WJBC01000018.1"/>
</dbReference>